<dbReference type="EMBL" id="LYVF01000046">
    <property type="protein sequence ID" value="OAT85939.1"/>
    <property type="molecule type" value="Genomic_DNA"/>
</dbReference>
<dbReference type="AlphaFoldDB" id="A0A1B7LI30"/>
<dbReference type="Gene3D" id="1.20.1050.140">
    <property type="match status" value="1"/>
</dbReference>
<proteinExistence type="predicted"/>
<protein>
    <submittedName>
        <fullName evidence="3">Disulfide reductase</fullName>
    </submittedName>
</protein>
<dbReference type="STRING" id="1838280.A6M21_17040"/>
<accession>A0A1B7LI30</accession>
<dbReference type="InterPro" id="IPR004017">
    <property type="entry name" value="Cys_rich_dom"/>
</dbReference>
<dbReference type="PANTHER" id="PTHR42947:SF1">
    <property type="entry name" value="COB--COM HETERODISULFIDE REDUCTASE SUBUNIT B 1"/>
    <property type="match status" value="1"/>
</dbReference>
<dbReference type="Pfam" id="PF02754">
    <property type="entry name" value="CCG"/>
    <property type="match status" value="2"/>
</dbReference>
<feature type="domain" description="Cysteine-rich" evidence="2">
    <location>
        <begin position="4"/>
        <end position="85"/>
    </location>
</feature>
<gene>
    <name evidence="3" type="ORF">A6M21_17040</name>
</gene>
<dbReference type="InterPro" id="IPR051278">
    <property type="entry name" value="HdrB/HdrD_reductase"/>
</dbReference>
<dbReference type="RefSeq" id="WP_066666468.1">
    <property type="nucleotide sequence ID" value="NZ_LYVF01000046.1"/>
</dbReference>
<dbReference type="GO" id="GO:0016491">
    <property type="term" value="F:oxidoreductase activity"/>
    <property type="evidence" value="ECO:0007669"/>
    <property type="project" value="UniProtKB-KW"/>
</dbReference>
<evidence type="ECO:0000313" key="3">
    <source>
        <dbReference type="EMBL" id="OAT85939.1"/>
    </source>
</evidence>
<name>A0A1B7LI30_9FIRM</name>
<keyword evidence="1" id="KW-0560">Oxidoreductase</keyword>
<dbReference type="PANTHER" id="PTHR42947">
    <property type="entry name" value="COB--COM HETERODISULFIDE REDUCTASE SUBUNIT B 1"/>
    <property type="match status" value="1"/>
</dbReference>
<reference evidence="3 4" key="1">
    <citation type="submission" date="2016-04" db="EMBL/GenBank/DDBJ databases">
        <authorList>
            <person name="Evans L.H."/>
            <person name="Alamgir A."/>
            <person name="Owens N."/>
            <person name="Weber N.D."/>
            <person name="Virtaneva K."/>
            <person name="Barbian K."/>
            <person name="Babar A."/>
            <person name="Rosenke K."/>
        </authorList>
    </citation>
    <scope>NUCLEOTIDE SEQUENCE [LARGE SCALE GENOMIC DNA]</scope>
    <source>
        <strain evidence="3 4">LMa1</strain>
    </source>
</reference>
<evidence type="ECO:0000259" key="2">
    <source>
        <dbReference type="Pfam" id="PF02754"/>
    </source>
</evidence>
<evidence type="ECO:0000313" key="4">
    <source>
        <dbReference type="Proteomes" id="UP000078532"/>
    </source>
</evidence>
<dbReference type="Proteomes" id="UP000078532">
    <property type="component" value="Unassembled WGS sequence"/>
</dbReference>
<organism evidence="3 4">
    <name type="scientific">Desulfotomaculum copahuensis</name>
    <dbReference type="NCBI Taxonomy" id="1838280"/>
    <lineage>
        <taxon>Bacteria</taxon>
        <taxon>Bacillati</taxon>
        <taxon>Bacillota</taxon>
        <taxon>Clostridia</taxon>
        <taxon>Eubacteriales</taxon>
        <taxon>Desulfotomaculaceae</taxon>
        <taxon>Desulfotomaculum</taxon>
    </lineage>
</organism>
<comment type="caution">
    <text evidence="3">The sequence shown here is derived from an EMBL/GenBank/DDBJ whole genome shotgun (WGS) entry which is preliminary data.</text>
</comment>
<feature type="domain" description="Cysteine-rich" evidence="2">
    <location>
        <begin position="148"/>
        <end position="237"/>
    </location>
</feature>
<keyword evidence="4" id="KW-1185">Reference proteome</keyword>
<sequence length="293" mass="32022">MRYSFYPGCSMEGTAVPYRKSVEPVAEALGMELEEIPDWNCCGATVASGVVGDYTQQVVAARNFALAEPRGLDVLVACSSCFLSLALTNKRFQEDADFHRAANEALAAAGLKYNGTLKVRQILEVMVNDVGIERIRARVKRPLTGLKVAGYVGCQTMRTLPWEFDDPEHPVVLDRIIEALGATATPFPMKTRCCGSSQTLPAEKILMGASREILESAAEGGAQMIVTPCPMCQLNLDSYQGRMNQLLQTSFAMPVLFFTQLMAIAFDLPPESWALKYNIVSPFQALAPLGINR</sequence>
<dbReference type="OrthoDB" id="9777685at2"/>
<evidence type="ECO:0000256" key="1">
    <source>
        <dbReference type="ARBA" id="ARBA00023002"/>
    </source>
</evidence>